<keyword evidence="2" id="KW-1185">Reference proteome</keyword>
<dbReference type="AlphaFoldDB" id="A0A2T8HEY6"/>
<dbReference type="OrthoDB" id="1452523at2"/>
<protein>
    <recommendedName>
        <fullName evidence="3">Fibrobacter succinogenes major paralogous domain-containing protein</fullName>
    </recommendedName>
</protein>
<organism evidence="1 2">
    <name type="scientific">Sphingobacterium corticibacter</name>
    <dbReference type="NCBI Taxonomy" id="2171749"/>
    <lineage>
        <taxon>Bacteria</taxon>
        <taxon>Pseudomonadati</taxon>
        <taxon>Bacteroidota</taxon>
        <taxon>Sphingobacteriia</taxon>
        <taxon>Sphingobacteriales</taxon>
        <taxon>Sphingobacteriaceae</taxon>
        <taxon>Sphingobacterium</taxon>
    </lineage>
</organism>
<proteinExistence type="predicted"/>
<gene>
    <name evidence="1" type="ORF">DC487_16980</name>
</gene>
<name>A0A2T8HEY6_9SPHI</name>
<sequence length="549" mass="59553">MKFIFRYARLDILLMSVLILMMVLSCDQYDYGVKNNANAKVAVSLSSSSFDGESLSARSATPLLKGQVSDSLIQRKTIVLDDKLMIVAEFTPTFLSEHGETKSNVVMSELANGIKYRLLVYNVDAGGIYVTERDYVRGQESSASDLLLDGGTTYRFLVYSINSATANLPDVIPAVPSSRTLANTQVSVAGNLDFMYFSQTLTLNGGVVNNVDIVLKHRFSQITTIINSAQTGYNITAVNSSFQPHNTNSLIDMSTGTFVRNGTSDPSAVSFPTLNAQSITSTPTIINADVAATGVYTISSINIGSLQRTNLTPFSNLRITPGFRYTLTLNIVPQDEYVTYQGFPAARINGQIWALHNLGASPILNSPDQNPITALLHGNFFQFGRVAFVATGGDIVRNAAWNSSNTVSRSAWNSGTETSPVRALTDPCPIGYRVPTRTEYQNLVSSTTPSNRGNFTLSQTNYNSGKVLTSLRNANVYLVFPTQGIFNSSVISNPTVDNRGLVGTTWTSSASGNNVWRFSFTSTGVEISELTNSADFFVQARPIRCIGVL</sequence>
<accession>A0A2T8HEY6</accession>
<dbReference type="RefSeq" id="WP_116777173.1">
    <property type="nucleotide sequence ID" value="NZ_QDKG01000009.1"/>
</dbReference>
<comment type="caution">
    <text evidence="1">The sequence shown here is derived from an EMBL/GenBank/DDBJ whole genome shotgun (WGS) entry which is preliminary data.</text>
</comment>
<dbReference type="PROSITE" id="PS51257">
    <property type="entry name" value="PROKAR_LIPOPROTEIN"/>
    <property type="match status" value="1"/>
</dbReference>
<dbReference type="EMBL" id="QDKG01000009">
    <property type="protein sequence ID" value="PVH23922.1"/>
    <property type="molecule type" value="Genomic_DNA"/>
</dbReference>
<evidence type="ECO:0000313" key="2">
    <source>
        <dbReference type="Proteomes" id="UP000245627"/>
    </source>
</evidence>
<evidence type="ECO:0008006" key="3">
    <source>
        <dbReference type="Google" id="ProtNLM"/>
    </source>
</evidence>
<reference evidence="1 2" key="1">
    <citation type="submission" date="2018-04" db="EMBL/GenBank/DDBJ databases">
        <title>Sphingobacterium cortibacter sp. nov.</title>
        <authorList>
            <person name="Li Y."/>
        </authorList>
    </citation>
    <scope>NUCLEOTIDE SEQUENCE [LARGE SCALE GENOMIC DNA]</scope>
    <source>
        <strain evidence="1 2">2c-3</strain>
    </source>
</reference>
<evidence type="ECO:0000313" key="1">
    <source>
        <dbReference type="EMBL" id="PVH23922.1"/>
    </source>
</evidence>
<dbReference type="Proteomes" id="UP000245627">
    <property type="component" value="Unassembled WGS sequence"/>
</dbReference>